<feature type="non-terminal residue" evidence="2">
    <location>
        <position position="1"/>
    </location>
</feature>
<dbReference type="AlphaFoldDB" id="A0AA35LGY4"/>
<dbReference type="Proteomes" id="UP001178461">
    <property type="component" value="Chromosome 17"/>
</dbReference>
<protein>
    <submittedName>
        <fullName evidence="2">Uncharacterized protein</fullName>
    </submittedName>
</protein>
<keyword evidence="3" id="KW-1185">Reference proteome</keyword>
<organism evidence="2 3">
    <name type="scientific">Podarcis lilfordi</name>
    <name type="common">Lilford's wall lizard</name>
    <dbReference type="NCBI Taxonomy" id="74358"/>
    <lineage>
        <taxon>Eukaryota</taxon>
        <taxon>Metazoa</taxon>
        <taxon>Chordata</taxon>
        <taxon>Craniata</taxon>
        <taxon>Vertebrata</taxon>
        <taxon>Euteleostomi</taxon>
        <taxon>Lepidosauria</taxon>
        <taxon>Squamata</taxon>
        <taxon>Bifurcata</taxon>
        <taxon>Unidentata</taxon>
        <taxon>Episquamata</taxon>
        <taxon>Laterata</taxon>
        <taxon>Lacertibaenia</taxon>
        <taxon>Lacertidae</taxon>
        <taxon>Podarcis</taxon>
    </lineage>
</organism>
<evidence type="ECO:0000256" key="1">
    <source>
        <dbReference type="SAM" id="MobiDB-lite"/>
    </source>
</evidence>
<evidence type="ECO:0000313" key="2">
    <source>
        <dbReference type="EMBL" id="CAI5796097.1"/>
    </source>
</evidence>
<dbReference type="EMBL" id="OX395142">
    <property type="protein sequence ID" value="CAI5796097.1"/>
    <property type="molecule type" value="Genomic_DNA"/>
</dbReference>
<name>A0AA35LGY4_9SAUR</name>
<sequence>DGNEYTHGKGALGAVQGSGFGPVHFRMDFEAAGDASDHTQSTHPTYSTGET</sequence>
<feature type="compositionally biased region" description="Polar residues" evidence="1">
    <location>
        <begin position="38"/>
        <end position="51"/>
    </location>
</feature>
<reference evidence="2" key="1">
    <citation type="submission" date="2022-12" db="EMBL/GenBank/DDBJ databases">
        <authorList>
            <person name="Alioto T."/>
            <person name="Alioto T."/>
            <person name="Gomez Garrido J."/>
        </authorList>
    </citation>
    <scope>NUCLEOTIDE SEQUENCE</scope>
</reference>
<accession>A0AA35LGY4</accession>
<evidence type="ECO:0000313" key="3">
    <source>
        <dbReference type="Proteomes" id="UP001178461"/>
    </source>
</evidence>
<feature type="region of interest" description="Disordered" evidence="1">
    <location>
        <begin position="31"/>
        <end position="51"/>
    </location>
</feature>
<proteinExistence type="predicted"/>
<gene>
    <name evidence="2" type="ORF">PODLI_1B025505</name>
</gene>